<name>A0AAU9M238_9ASTR</name>
<accession>A0AAU9M238</accession>
<sequence>MLRLSKSSKFYASLLPTFLWDSNSKFQICAPGVRYFASYLLSVCSSTGLNTSTRESLLLCRGTHELKEVFTNIYFITSTLMISPKPSNDFSQKLYFRS</sequence>
<proteinExistence type="predicted"/>
<dbReference type="EMBL" id="CAKMRJ010000002">
    <property type="protein sequence ID" value="CAH1416040.1"/>
    <property type="molecule type" value="Genomic_DNA"/>
</dbReference>
<protein>
    <submittedName>
        <fullName evidence="1">Uncharacterized protein</fullName>
    </submittedName>
</protein>
<evidence type="ECO:0000313" key="2">
    <source>
        <dbReference type="Proteomes" id="UP001157418"/>
    </source>
</evidence>
<keyword evidence="2" id="KW-1185">Reference proteome</keyword>
<gene>
    <name evidence="1" type="ORF">LVIROSA_LOCUS3838</name>
</gene>
<comment type="caution">
    <text evidence="1">The sequence shown here is derived from an EMBL/GenBank/DDBJ whole genome shotgun (WGS) entry which is preliminary data.</text>
</comment>
<reference evidence="1 2" key="1">
    <citation type="submission" date="2022-01" db="EMBL/GenBank/DDBJ databases">
        <authorList>
            <person name="Xiong W."/>
            <person name="Schranz E."/>
        </authorList>
    </citation>
    <scope>NUCLEOTIDE SEQUENCE [LARGE SCALE GENOMIC DNA]</scope>
</reference>
<dbReference type="Proteomes" id="UP001157418">
    <property type="component" value="Unassembled WGS sequence"/>
</dbReference>
<dbReference type="AlphaFoldDB" id="A0AAU9M238"/>
<organism evidence="1 2">
    <name type="scientific">Lactuca virosa</name>
    <dbReference type="NCBI Taxonomy" id="75947"/>
    <lineage>
        <taxon>Eukaryota</taxon>
        <taxon>Viridiplantae</taxon>
        <taxon>Streptophyta</taxon>
        <taxon>Embryophyta</taxon>
        <taxon>Tracheophyta</taxon>
        <taxon>Spermatophyta</taxon>
        <taxon>Magnoliopsida</taxon>
        <taxon>eudicotyledons</taxon>
        <taxon>Gunneridae</taxon>
        <taxon>Pentapetalae</taxon>
        <taxon>asterids</taxon>
        <taxon>campanulids</taxon>
        <taxon>Asterales</taxon>
        <taxon>Asteraceae</taxon>
        <taxon>Cichorioideae</taxon>
        <taxon>Cichorieae</taxon>
        <taxon>Lactucinae</taxon>
        <taxon>Lactuca</taxon>
    </lineage>
</organism>
<evidence type="ECO:0000313" key="1">
    <source>
        <dbReference type="EMBL" id="CAH1416040.1"/>
    </source>
</evidence>